<feature type="coiled-coil region" evidence="1">
    <location>
        <begin position="142"/>
        <end position="169"/>
    </location>
</feature>
<keyword evidence="1" id="KW-0175">Coiled coil</keyword>
<dbReference type="PANTHER" id="PTHR30535:SF4">
    <property type="entry name" value="HEMIN-BINDING PERIPLASMIC PROTEIN HMUT"/>
    <property type="match status" value="1"/>
</dbReference>
<feature type="signal peptide" evidence="2">
    <location>
        <begin position="1"/>
        <end position="24"/>
    </location>
</feature>
<dbReference type="PANTHER" id="PTHR30535">
    <property type="entry name" value="VITAMIN B12-BINDING PROTEIN"/>
    <property type="match status" value="1"/>
</dbReference>
<dbReference type="CDD" id="cd01149">
    <property type="entry name" value="HutB"/>
    <property type="match status" value="1"/>
</dbReference>
<keyword evidence="2" id="KW-0732">Signal</keyword>
<dbReference type="InterPro" id="IPR002491">
    <property type="entry name" value="ABC_transptr_periplasmic_BD"/>
</dbReference>
<comment type="caution">
    <text evidence="4">The sequence shown here is derived from an EMBL/GenBank/DDBJ whole genome shotgun (WGS) entry which is preliminary data.</text>
</comment>
<evidence type="ECO:0000256" key="2">
    <source>
        <dbReference type="SAM" id="SignalP"/>
    </source>
</evidence>
<dbReference type="InterPro" id="IPR050902">
    <property type="entry name" value="ABC_Transporter_SBP"/>
</dbReference>
<dbReference type="Gene3D" id="3.40.50.1980">
    <property type="entry name" value="Nitrogenase molybdenum iron protein domain"/>
    <property type="match status" value="2"/>
</dbReference>
<evidence type="ECO:0000259" key="3">
    <source>
        <dbReference type="PROSITE" id="PS50983"/>
    </source>
</evidence>
<feature type="chain" id="PRO_5019197749" evidence="2">
    <location>
        <begin position="25"/>
        <end position="297"/>
    </location>
</feature>
<evidence type="ECO:0000313" key="4">
    <source>
        <dbReference type="EMBL" id="RUT30391.1"/>
    </source>
</evidence>
<evidence type="ECO:0000256" key="1">
    <source>
        <dbReference type="SAM" id="Coils"/>
    </source>
</evidence>
<proteinExistence type="predicted"/>
<dbReference type="Proteomes" id="UP000281547">
    <property type="component" value="Unassembled WGS sequence"/>
</dbReference>
<dbReference type="Pfam" id="PF01497">
    <property type="entry name" value="Peripla_BP_2"/>
    <property type="match status" value="1"/>
</dbReference>
<gene>
    <name evidence="4" type="ORF">EMQ25_13880</name>
</gene>
<dbReference type="EMBL" id="RZNJ01000004">
    <property type="protein sequence ID" value="RUT30391.1"/>
    <property type="molecule type" value="Genomic_DNA"/>
</dbReference>
<keyword evidence="5" id="KW-1185">Reference proteome</keyword>
<sequence>MERSMPHRLMLAACAALFALPAAADPFPDATRLVSIGGSLTEIVYALGEGERLVGRDSTAIYPPEALALPDLGYMRALSPEGVLSAGPTALLVLEGSGPPEALDVLEAAGVPYRVVPEDHSHEGILAKIAAVGDSLGVPDRAAALSAEIDDALDRAEALTRDVAEKRRVLFVLSVDGGKIQASGTGTAADAIIALAGGVNAVTEYEGYKALSEEAIIAARPDVILMMDRGGDHAATDADLLASPAIGLTPAGRDATIIRLDGAYLLGFGPRTADAVTDLARALYGAALAREGQGDGR</sequence>
<feature type="domain" description="Fe/B12 periplasmic-binding" evidence="3">
    <location>
        <begin position="32"/>
        <end position="287"/>
    </location>
</feature>
<reference evidence="4 5" key="1">
    <citation type="journal article" date="2016" name="Int. J. Syst. Evol. Microbiol.">
        <title>Arsenicitalea aurantiaca gen. nov., sp. nov., a new member of the family Hyphomicrobiaceae, isolated from high-arsenic sediment.</title>
        <authorList>
            <person name="Mu Y."/>
            <person name="Zhou L."/>
            <person name="Zeng X.C."/>
            <person name="Liu L."/>
            <person name="Pan Y."/>
            <person name="Chen X."/>
            <person name="Wang J."/>
            <person name="Li S."/>
            <person name="Li W.J."/>
            <person name="Wang Y."/>
        </authorList>
    </citation>
    <scope>NUCLEOTIDE SEQUENCE [LARGE SCALE GENOMIC DNA]</scope>
    <source>
        <strain evidence="4 5">42-50</strain>
    </source>
</reference>
<dbReference type="PROSITE" id="PS50983">
    <property type="entry name" value="FE_B12_PBP"/>
    <property type="match status" value="1"/>
</dbReference>
<dbReference type="AlphaFoldDB" id="A0A433X8H6"/>
<evidence type="ECO:0000313" key="5">
    <source>
        <dbReference type="Proteomes" id="UP000281547"/>
    </source>
</evidence>
<protein>
    <submittedName>
        <fullName evidence="4">Hemin ABC transporter substrate-binding protein</fullName>
    </submittedName>
</protein>
<name>A0A433X8H6_9HYPH</name>
<dbReference type="SUPFAM" id="SSF53807">
    <property type="entry name" value="Helical backbone' metal receptor"/>
    <property type="match status" value="1"/>
</dbReference>
<organism evidence="4 5">
    <name type="scientific">Arsenicitalea aurantiaca</name>
    <dbReference type="NCBI Taxonomy" id="1783274"/>
    <lineage>
        <taxon>Bacteria</taxon>
        <taxon>Pseudomonadati</taxon>
        <taxon>Pseudomonadota</taxon>
        <taxon>Alphaproteobacteria</taxon>
        <taxon>Hyphomicrobiales</taxon>
        <taxon>Devosiaceae</taxon>
        <taxon>Arsenicitalea</taxon>
    </lineage>
</organism>
<dbReference type="OrthoDB" id="9797736at2"/>
<accession>A0A433X8H6</accession>